<dbReference type="NCBIfam" id="TIGR01221">
    <property type="entry name" value="rmlC"/>
    <property type="match status" value="1"/>
</dbReference>
<gene>
    <name evidence="4" type="ORF">RN98_11195</name>
</gene>
<comment type="function">
    <text evidence="3">Catalyzes the epimerization of the C3' and C5'positions of dTDP-6-deoxy-D-xylo-4-hexulose, forming dTDP-6-deoxy-L-lyxo-4-hexulose.</text>
</comment>
<dbReference type="Gene3D" id="2.60.120.10">
    <property type="entry name" value="Jelly Rolls"/>
    <property type="match status" value="1"/>
</dbReference>
<feature type="active site" description="Proton acceptor" evidence="1">
    <location>
        <position position="63"/>
    </location>
</feature>
<dbReference type="InterPro" id="IPR011051">
    <property type="entry name" value="RmlC_Cupin_sf"/>
</dbReference>
<dbReference type="AlphaFoldDB" id="A0A0M4SRK7"/>
<sequence length="192" mass="22763">MSFEKIEIGIKDLFIIEPQILEDNRGFFLESYNYNTFKELGIENIFVQDNHSKSLKGVLRGLHFQKDEYSQAKLINILKGSILDIVVDLRENSGTFGEYFSIELNEKDKRMLFIPKYFAHGYLTLKDNTEIFYKCDNFYNPKSEAGIMWNDKDLNIEWNFKKYGINESELIISEKDKKNMSFKEYKKINNIE</sequence>
<feature type="active site" description="Proton donor" evidence="1">
    <location>
        <position position="133"/>
    </location>
</feature>
<reference evidence="5" key="1">
    <citation type="submission" date="2015-09" db="EMBL/GenBank/DDBJ databases">
        <authorList>
            <person name="Kook J.-K."/>
            <person name="Park S.-N."/>
            <person name="Lim Y.K."/>
            <person name="Jo E."/>
        </authorList>
    </citation>
    <scope>NUCLEOTIDE SEQUENCE [LARGE SCALE GENOMIC DNA]</scope>
    <source>
        <strain evidence="5">KCOM 1279</strain>
    </source>
</reference>
<comment type="pathway">
    <text evidence="3">Carbohydrate biosynthesis; dTDP-L-rhamnose biosynthesis.</text>
</comment>
<dbReference type="PANTHER" id="PTHR21047:SF2">
    <property type="entry name" value="THYMIDINE DIPHOSPHO-4-KETO-RHAMNOSE 3,5-EPIMERASE"/>
    <property type="match status" value="1"/>
</dbReference>
<dbReference type="CDD" id="cd00438">
    <property type="entry name" value="cupin_RmlC"/>
    <property type="match status" value="1"/>
</dbReference>
<dbReference type="PANTHER" id="PTHR21047">
    <property type="entry name" value="DTDP-6-DEOXY-D-GLUCOSE-3,5 EPIMERASE"/>
    <property type="match status" value="1"/>
</dbReference>
<comment type="subunit">
    <text evidence="3">Homodimer.</text>
</comment>
<comment type="catalytic activity">
    <reaction evidence="3">
        <text>dTDP-4-dehydro-6-deoxy-alpha-D-glucose = dTDP-4-dehydro-beta-L-rhamnose</text>
        <dbReference type="Rhea" id="RHEA:16969"/>
        <dbReference type="ChEBI" id="CHEBI:57649"/>
        <dbReference type="ChEBI" id="CHEBI:62830"/>
        <dbReference type="EC" id="5.1.3.13"/>
    </reaction>
</comment>
<proteinExistence type="inferred from homology"/>
<evidence type="ECO:0000313" key="4">
    <source>
        <dbReference type="EMBL" id="ALF18702.1"/>
    </source>
</evidence>
<dbReference type="InterPro" id="IPR000888">
    <property type="entry name" value="RmlC-like"/>
</dbReference>
<dbReference type="SUPFAM" id="SSF51182">
    <property type="entry name" value="RmlC-like cupins"/>
    <property type="match status" value="1"/>
</dbReference>
<dbReference type="Pfam" id="PF00908">
    <property type="entry name" value="dTDP_sugar_isom"/>
    <property type="match status" value="1"/>
</dbReference>
<dbReference type="InterPro" id="IPR014710">
    <property type="entry name" value="RmlC-like_jellyroll"/>
</dbReference>
<protein>
    <recommendedName>
        <fullName evidence="3">dTDP-4-dehydrorhamnose 3,5-epimerase</fullName>
        <ecNumber evidence="3">5.1.3.13</ecNumber>
    </recommendedName>
    <alternativeName>
        <fullName evidence="3">Thymidine diphospho-4-keto-rhamnose 3,5-epimerase</fullName>
    </alternativeName>
</protein>
<dbReference type="PATRIC" id="fig|76859.3.peg.2262"/>
<dbReference type="UniPathway" id="UPA00124"/>
<dbReference type="GO" id="GO:0000271">
    <property type="term" value="P:polysaccharide biosynthetic process"/>
    <property type="evidence" value="ECO:0007669"/>
    <property type="project" value="TreeGrafter"/>
</dbReference>
<organism evidence="4 5">
    <name type="scientific">Fusobacterium animalis</name>
    <dbReference type="NCBI Taxonomy" id="76859"/>
    <lineage>
        <taxon>Bacteria</taxon>
        <taxon>Fusobacteriati</taxon>
        <taxon>Fusobacteriota</taxon>
        <taxon>Fusobacteriia</taxon>
        <taxon>Fusobacteriales</taxon>
        <taxon>Fusobacteriaceae</taxon>
        <taxon>Fusobacterium</taxon>
    </lineage>
</organism>
<comment type="similarity">
    <text evidence="3">Belongs to the dTDP-4-dehydrorhamnose 3,5-epimerase family.</text>
</comment>
<dbReference type="GO" id="GO:0019305">
    <property type="term" value="P:dTDP-rhamnose biosynthetic process"/>
    <property type="evidence" value="ECO:0007669"/>
    <property type="project" value="UniProtKB-UniRule"/>
</dbReference>
<evidence type="ECO:0000256" key="2">
    <source>
        <dbReference type="PIRSR" id="PIRSR600888-3"/>
    </source>
</evidence>
<dbReference type="EC" id="5.1.3.13" evidence="3"/>
<dbReference type="GO" id="GO:0005829">
    <property type="term" value="C:cytosol"/>
    <property type="evidence" value="ECO:0007669"/>
    <property type="project" value="TreeGrafter"/>
</dbReference>
<evidence type="ECO:0000313" key="5">
    <source>
        <dbReference type="Proteomes" id="UP000063147"/>
    </source>
</evidence>
<dbReference type="Proteomes" id="UP000063147">
    <property type="component" value="Chromosome"/>
</dbReference>
<feature type="site" description="Participates in a stacking interaction with the thymidine ring of dTDP-4-oxo-6-deoxyglucose" evidence="2">
    <location>
        <position position="139"/>
    </location>
</feature>
<accession>A0A0M4SRK7</accession>
<evidence type="ECO:0000256" key="3">
    <source>
        <dbReference type="RuleBase" id="RU364069"/>
    </source>
</evidence>
<name>A0A0M4SRK7_9FUSO</name>
<dbReference type="RefSeq" id="WP_060676762.1">
    <property type="nucleotide sequence ID" value="NZ_CP012713.1"/>
</dbReference>
<evidence type="ECO:0000256" key="1">
    <source>
        <dbReference type="PIRSR" id="PIRSR600888-1"/>
    </source>
</evidence>
<keyword evidence="3" id="KW-0413">Isomerase</keyword>
<dbReference type="EMBL" id="CP012713">
    <property type="protein sequence ID" value="ALF18702.1"/>
    <property type="molecule type" value="Genomic_DNA"/>
</dbReference>
<dbReference type="GO" id="GO:0008830">
    <property type="term" value="F:dTDP-4-dehydrorhamnose 3,5-epimerase activity"/>
    <property type="evidence" value="ECO:0007669"/>
    <property type="project" value="UniProtKB-UniRule"/>
</dbReference>